<name>A0A0U1PZ32_9BURK</name>
<organism evidence="5 6">
    <name type="scientific">Lampropedia cohaerens</name>
    <dbReference type="NCBI Taxonomy" id="1610491"/>
    <lineage>
        <taxon>Bacteria</taxon>
        <taxon>Pseudomonadati</taxon>
        <taxon>Pseudomonadota</taxon>
        <taxon>Betaproteobacteria</taxon>
        <taxon>Burkholderiales</taxon>
        <taxon>Comamonadaceae</taxon>
        <taxon>Lampropedia</taxon>
    </lineage>
</organism>
<sequence length="165" mass="17981">MAVSHSCAQRTYLTFALAHERYAFDVVCVREICRYQAPTRIATAAPFVKGVVHLHGAIVPVLDLRLRFGCPRADYDDFTVMVVVEVDARMVAMVVDAVSDVVEVAQEAVQPVPDMQSVIHASCFTGLVEQPEGMLVLLDAQRLVREIDAWLDAHEQESAGAAAGG</sequence>
<comment type="caution">
    <text evidence="5">The sequence shown here is derived from an EMBL/GenBank/DDBJ whole genome shotgun (WGS) entry which is preliminary data.</text>
</comment>
<evidence type="ECO:0000256" key="1">
    <source>
        <dbReference type="ARBA" id="ARBA00004496"/>
    </source>
</evidence>
<dbReference type="PATRIC" id="fig|1610491.3.peg.1864"/>
<dbReference type="OrthoDB" id="9790406at2"/>
<dbReference type="InterPro" id="IPR036061">
    <property type="entry name" value="CheW-like_dom_sf"/>
</dbReference>
<dbReference type="PROSITE" id="PS50851">
    <property type="entry name" value="CHEW"/>
    <property type="match status" value="1"/>
</dbReference>
<proteinExistence type="predicted"/>
<dbReference type="Pfam" id="PF01584">
    <property type="entry name" value="CheW"/>
    <property type="match status" value="1"/>
</dbReference>
<dbReference type="InterPro" id="IPR039315">
    <property type="entry name" value="CheW"/>
</dbReference>
<protein>
    <recommendedName>
        <fullName evidence="2">Chemotaxis protein CheW</fullName>
    </recommendedName>
</protein>
<evidence type="ECO:0000256" key="2">
    <source>
        <dbReference type="ARBA" id="ARBA00021483"/>
    </source>
</evidence>
<dbReference type="Proteomes" id="UP000050580">
    <property type="component" value="Unassembled WGS sequence"/>
</dbReference>
<dbReference type="SMART" id="SM00260">
    <property type="entry name" value="CheW"/>
    <property type="match status" value="1"/>
</dbReference>
<dbReference type="GO" id="GO:0007165">
    <property type="term" value="P:signal transduction"/>
    <property type="evidence" value="ECO:0007669"/>
    <property type="project" value="InterPro"/>
</dbReference>
<reference evidence="5 6" key="1">
    <citation type="submission" date="2015-05" db="EMBL/GenBank/DDBJ databases">
        <title>Draft genome sequence of Lampropedia sp. CT6, isolated from the microbial mat of a hot water spring, located at Manikaran, India.</title>
        <authorList>
            <person name="Tripathi C."/>
            <person name="Rani P."/>
            <person name="Mahato N.K."/>
            <person name="Lal R."/>
        </authorList>
    </citation>
    <scope>NUCLEOTIDE SEQUENCE [LARGE SCALE GENOMIC DNA]</scope>
    <source>
        <strain evidence="5 6">CT6</strain>
    </source>
</reference>
<dbReference type="InterPro" id="IPR002545">
    <property type="entry name" value="CheW-lke_dom"/>
</dbReference>
<dbReference type="PANTHER" id="PTHR22617">
    <property type="entry name" value="CHEMOTAXIS SENSOR HISTIDINE KINASE-RELATED"/>
    <property type="match status" value="1"/>
</dbReference>
<keyword evidence="6" id="KW-1185">Reference proteome</keyword>
<dbReference type="RefSeq" id="WP_046741943.1">
    <property type="nucleotide sequence ID" value="NZ_LBNQ01000025.1"/>
</dbReference>
<dbReference type="EMBL" id="LBNQ01000025">
    <property type="protein sequence ID" value="KKW67721.1"/>
    <property type="molecule type" value="Genomic_DNA"/>
</dbReference>
<evidence type="ECO:0000256" key="3">
    <source>
        <dbReference type="ARBA" id="ARBA00022490"/>
    </source>
</evidence>
<comment type="subcellular location">
    <subcellularLocation>
        <location evidence="1">Cytoplasm</location>
    </subcellularLocation>
</comment>
<evidence type="ECO:0000313" key="6">
    <source>
        <dbReference type="Proteomes" id="UP000050580"/>
    </source>
</evidence>
<dbReference type="SUPFAM" id="SSF50341">
    <property type="entry name" value="CheW-like"/>
    <property type="match status" value="1"/>
</dbReference>
<dbReference type="AlphaFoldDB" id="A0A0U1PZ32"/>
<dbReference type="GO" id="GO:0006935">
    <property type="term" value="P:chemotaxis"/>
    <property type="evidence" value="ECO:0007669"/>
    <property type="project" value="InterPro"/>
</dbReference>
<keyword evidence="3" id="KW-0963">Cytoplasm</keyword>
<evidence type="ECO:0000313" key="5">
    <source>
        <dbReference type="EMBL" id="KKW67721.1"/>
    </source>
</evidence>
<feature type="domain" description="CheW-like" evidence="4">
    <location>
        <begin position="9"/>
        <end position="149"/>
    </location>
</feature>
<dbReference type="Gene3D" id="2.30.30.40">
    <property type="entry name" value="SH3 Domains"/>
    <property type="match status" value="1"/>
</dbReference>
<dbReference type="Gene3D" id="2.40.50.180">
    <property type="entry name" value="CheA-289, Domain 4"/>
    <property type="match status" value="1"/>
</dbReference>
<evidence type="ECO:0000259" key="4">
    <source>
        <dbReference type="PROSITE" id="PS50851"/>
    </source>
</evidence>
<accession>A0A0U1PZ32</accession>
<gene>
    <name evidence="5" type="ORF">AAV94_08760</name>
</gene>
<dbReference type="STRING" id="1610491.AAV94_08760"/>
<dbReference type="PANTHER" id="PTHR22617:SF45">
    <property type="entry name" value="CHEMOTAXIS PROTEIN CHEW"/>
    <property type="match status" value="1"/>
</dbReference>
<dbReference type="GO" id="GO:0005829">
    <property type="term" value="C:cytosol"/>
    <property type="evidence" value="ECO:0007669"/>
    <property type="project" value="TreeGrafter"/>
</dbReference>